<evidence type="ECO:0000256" key="5">
    <source>
        <dbReference type="PIRNR" id="PIRNR005673"/>
    </source>
</evidence>
<dbReference type="InterPro" id="IPR011989">
    <property type="entry name" value="ARM-like"/>
</dbReference>
<sequence>MADRNRCASFKNQGKDMETMRRRRNEVMVELRKTRKEEQFLKRRNVDVEADDVEENGASSPILQTLPEIICGMNSGDPALRLAATKSARKTLSRERNPPIETIIKSGIVPSCVQFLEHSDEPELQFEAAWALTNIASGTSEQTNAVVSQGAIPKLVALLSSPHLNIGEQAVWALGNIAGDGPKCRDLVLQAGTMEHLLKLIFDKNIGLTFLRNIVWTLSNLCRNKNPAPSFASIKPCMPALSKLLSYSDKDVLADTCWALSYLTDGSNDKIQAVIDAGVLPRLVPLLGTDEVVILTPALRTVGNIVTGTDAQTDEVLKHGVLHYFPRLLTHARSNIVKEAAWSISNITAGSVDQINKVINAQILDPLINVLKNADFKSQKEAAYAITNYLSECSIEQVGILIQKGVLAPFTALLESKDVKTVLVILEGLTTLLKTAEKHGEIERLSIMIEECGALDKLESLQMHENEQIYEKSSSLIDLYFSEEKIEGGEINNAEFSFNPPSSAGTSNTFTF</sequence>
<dbReference type="SMART" id="SM00185">
    <property type="entry name" value="ARM"/>
    <property type="match status" value="8"/>
</dbReference>
<evidence type="ECO:0000256" key="3">
    <source>
        <dbReference type="ARBA" id="ARBA00022737"/>
    </source>
</evidence>
<feature type="repeat" description="ARM" evidence="6">
    <location>
        <begin position="107"/>
        <end position="150"/>
    </location>
</feature>
<dbReference type="PIRSF" id="PIRSF005673">
    <property type="entry name" value="Importin_alpha"/>
    <property type="match status" value="1"/>
</dbReference>
<name>A0A6M2DJU6_XENCH</name>
<dbReference type="GO" id="GO:0005634">
    <property type="term" value="C:nucleus"/>
    <property type="evidence" value="ECO:0007669"/>
    <property type="project" value="UniProtKB-ARBA"/>
</dbReference>
<reference evidence="9" key="1">
    <citation type="submission" date="2020-03" db="EMBL/GenBank/DDBJ databases">
        <title>Transcriptomic Profiling of the Digestive Tract of the Rat Flea, Xenopsylla cheopis, Following Blood Feeding and Infection with Yersinia pestis.</title>
        <authorList>
            <person name="Bland D.M."/>
            <person name="Martens C.A."/>
            <person name="Virtaneva K."/>
            <person name="Kanakabandi K."/>
            <person name="Long D."/>
            <person name="Rosenke R."/>
            <person name="Saturday G.A."/>
            <person name="Hoyt F.H."/>
            <person name="Bruno D.P."/>
            <person name="Ribeiro J.M.C."/>
            <person name="Hinnebusch J."/>
        </authorList>
    </citation>
    <scope>NUCLEOTIDE SEQUENCE</scope>
</reference>
<feature type="domain" description="IBB" evidence="8">
    <location>
        <begin position="1"/>
        <end position="53"/>
    </location>
</feature>
<dbReference type="Gene3D" id="1.25.10.10">
    <property type="entry name" value="Leucine-rich Repeat Variant"/>
    <property type="match status" value="1"/>
</dbReference>
<dbReference type="GO" id="GO:0061608">
    <property type="term" value="F:nuclear import signal receptor activity"/>
    <property type="evidence" value="ECO:0007669"/>
    <property type="project" value="InterPro"/>
</dbReference>
<protein>
    <recommendedName>
        <fullName evidence="5">Importin subunit alpha</fullName>
    </recommendedName>
</protein>
<dbReference type="InterPro" id="IPR002652">
    <property type="entry name" value="Importin-a_IBB"/>
</dbReference>
<dbReference type="Pfam" id="PF01749">
    <property type="entry name" value="IBB"/>
    <property type="match status" value="1"/>
</dbReference>
<dbReference type="InterPro" id="IPR036975">
    <property type="entry name" value="Importin-a_IBB_sf"/>
</dbReference>
<dbReference type="GO" id="GO:0005737">
    <property type="term" value="C:cytoplasm"/>
    <property type="evidence" value="ECO:0007669"/>
    <property type="project" value="InterPro"/>
</dbReference>
<evidence type="ECO:0000256" key="2">
    <source>
        <dbReference type="ARBA" id="ARBA00022448"/>
    </source>
</evidence>
<dbReference type="Pfam" id="PF16186">
    <property type="entry name" value="Arm_3"/>
    <property type="match status" value="1"/>
</dbReference>
<dbReference type="InterPro" id="IPR000225">
    <property type="entry name" value="Armadillo"/>
</dbReference>
<evidence type="ECO:0000256" key="7">
    <source>
        <dbReference type="SAM" id="Coils"/>
    </source>
</evidence>
<dbReference type="Pfam" id="PF00514">
    <property type="entry name" value="Arm"/>
    <property type="match status" value="7"/>
</dbReference>
<dbReference type="AlphaFoldDB" id="A0A6M2DJU6"/>
<evidence type="ECO:0000259" key="8">
    <source>
        <dbReference type="PROSITE" id="PS51214"/>
    </source>
</evidence>
<evidence type="ECO:0000256" key="6">
    <source>
        <dbReference type="PROSITE-ProRule" id="PRU00259"/>
    </source>
</evidence>
<dbReference type="InterPro" id="IPR016024">
    <property type="entry name" value="ARM-type_fold"/>
</dbReference>
<dbReference type="GO" id="GO:0006607">
    <property type="term" value="P:NLS-bearing protein import into nucleus"/>
    <property type="evidence" value="ECO:0007669"/>
    <property type="project" value="UniProtKB-ARBA"/>
</dbReference>
<dbReference type="Gene3D" id="1.20.5.690">
    <property type="entry name" value="Importin-alpha, importin-beta-binding domain"/>
    <property type="match status" value="1"/>
</dbReference>
<evidence type="ECO:0000313" key="9">
    <source>
        <dbReference type="EMBL" id="NOV46326.1"/>
    </source>
</evidence>
<dbReference type="InterPro" id="IPR024931">
    <property type="entry name" value="Importin_alpha"/>
</dbReference>
<keyword evidence="4 5" id="KW-0653">Protein transport</keyword>
<dbReference type="PANTHER" id="PTHR23316">
    <property type="entry name" value="IMPORTIN ALPHA"/>
    <property type="match status" value="1"/>
</dbReference>
<dbReference type="SUPFAM" id="SSF48371">
    <property type="entry name" value="ARM repeat"/>
    <property type="match status" value="1"/>
</dbReference>
<dbReference type="PROSITE" id="PS51214">
    <property type="entry name" value="IBB"/>
    <property type="match status" value="1"/>
</dbReference>
<feature type="coiled-coil region" evidence="7">
    <location>
        <begin position="17"/>
        <end position="51"/>
    </location>
</feature>
<keyword evidence="3" id="KW-0677">Repeat</keyword>
<evidence type="ECO:0000256" key="4">
    <source>
        <dbReference type="ARBA" id="ARBA00022927"/>
    </source>
</evidence>
<keyword evidence="2 5" id="KW-0813">Transport</keyword>
<accession>A0A6M2DJU6</accession>
<comment type="similarity">
    <text evidence="1 5">Belongs to the importin alpha family.</text>
</comment>
<keyword evidence="7" id="KW-0175">Coiled coil</keyword>
<dbReference type="PROSITE" id="PS50176">
    <property type="entry name" value="ARM_REPEAT"/>
    <property type="match status" value="2"/>
</dbReference>
<organism evidence="9">
    <name type="scientific">Xenopsylla cheopis</name>
    <name type="common">Oriental rat flea</name>
    <name type="synonym">Pulex cheopis</name>
    <dbReference type="NCBI Taxonomy" id="163159"/>
    <lineage>
        <taxon>Eukaryota</taxon>
        <taxon>Metazoa</taxon>
        <taxon>Ecdysozoa</taxon>
        <taxon>Arthropoda</taxon>
        <taxon>Hexapoda</taxon>
        <taxon>Insecta</taxon>
        <taxon>Pterygota</taxon>
        <taxon>Neoptera</taxon>
        <taxon>Endopterygota</taxon>
        <taxon>Siphonaptera</taxon>
        <taxon>Pulicidae</taxon>
        <taxon>Xenopsyllinae</taxon>
        <taxon>Xenopsylla</taxon>
    </lineage>
</organism>
<dbReference type="InterPro" id="IPR032413">
    <property type="entry name" value="Arm_3"/>
</dbReference>
<dbReference type="EMBL" id="GIIL01002600">
    <property type="protein sequence ID" value="NOV46326.1"/>
    <property type="molecule type" value="Transcribed_RNA"/>
</dbReference>
<feature type="repeat" description="ARM" evidence="6">
    <location>
        <begin position="150"/>
        <end position="192"/>
    </location>
</feature>
<dbReference type="FunFam" id="1.25.10.10:FF:000009">
    <property type="entry name" value="Importin subunit alpha"/>
    <property type="match status" value="1"/>
</dbReference>
<evidence type="ECO:0000256" key="1">
    <source>
        <dbReference type="ARBA" id="ARBA00010394"/>
    </source>
</evidence>
<proteinExistence type="inferred from homology"/>